<evidence type="ECO:0000313" key="4">
    <source>
        <dbReference type="Proteomes" id="UP000276178"/>
    </source>
</evidence>
<feature type="domain" description="Integrase catalytic" evidence="1">
    <location>
        <begin position="2"/>
        <end position="53"/>
    </location>
</feature>
<name>A0A3M8AIA8_9BACL</name>
<dbReference type="SUPFAM" id="SSF53098">
    <property type="entry name" value="Ribonuclease H-like"/>
    <property type="match status" value="1"/>
</dbReference>
<gene>
    <name evidence="2" type="ORF">BAG01nite_11530</name>
    <name evidence="3" type="ORF">EB820_20665</name>
</gene>
<comment type="caution">
    <text evidence="3">The sequence shown here is derived from an EMBL/GenBank/DDBJ whole genome shotgun (WGS) entry which is preliminary data.</text>
</comment>
<reference evidence="2 5" key="2">
    <citation type="submission" date="2019-06" db="EMBL/GenBank/DDBJ databases">
        <title>Whole genome shotgun sequence of Brevibacillus agri NBRC 15538.</title>
        <authorList>
            <person name="Hosoyama A."/>
            <person name="Uohara A."/>
            <person name="Ohji S."/>
            <person name="Ichikawa N."/>
        </authorList>
    </citation>
    <scope>NUCLEOTIDE SEQUENCE [LARGE SCALE GENOMIC DNA]</scope>
    <source>
        <strain evidence="2 5">NBRC 15538</strain>
    </source>
</reference>
<dbReference type="EMBL" id="BJOD01000010">
    <property type="protein sequence ID" value="GED25051.1"/>
    <property type="molecule type" value="Genomic_DNA"/>
</dbReference>
<evidence type="ECO:0000313" key="5">
    <source>
        <dbReference type="Proteomes" id="UP000317180"/>
    </source>
</evidence>
<dbReference type="OrthoDB" id="9781005at2"/>
<dbReference type="InterPro" id="IPR001584">
    <property type="entry name" value="Integrase_cat-core"/>
</dbReference>
<dbReference type="EMBL" id="RHHN01000066">
    <property type="protein sequence ID" value="RNB50952.1"/>
    <property type="molecule type" value="Genomic_DNA"/>
</dbReference>
<dbReference type="AlphaFoldDB" id="A0A3M8AIA8"/>
<proteinExistence type="predicted"/>
<sequence>MSISRKGTPADNALIESSHSTLKSETFYLKDIPVTKSAIVAQIVQDYIHDYNSFGIFL</sequence>
<protein>
    <recommendedName>
        <fullName evidence="1">Integrase catalytic domain-containing protein</fullName>
    </recommendedName>
</protein>
<accession>A0A3M8AIA8</accession>
<dbReference type="InterPro" id="IPR012337">
    <property type="entry name" value="RNaseH-like_sf"/>
</dbReference>
<keyword evidence="5" id="KW-1185">Reference proteome</keyword>
<dbReference type="Pfam" id="PF13683">
    <property type="entry name" value="rve_3"/>
    <property type="match status" value="1"/>
</dbReference>
<evidence type="ECO:0000313" key="2">
    <source>
        <dbReference type="EMBL" id="GED25051.1"/>
    </source>
</evidence>
<organism evidence="3 4">
    <name type="scientific">Brevibacillus agri</name>
    <dbReference type="NCBI Taxonomy" id="51101"/>
    <lineage>
        <taxon>Bacteria</taxon>
        <taxon>Bacillati</taxon>
        <taxon>Bacillota</taxon>
        <taxon>Bacilli</taxon>
        <taxon>Bacillales</taxon>
        <taxon>Paenibacillaceae</taxon>
        <taxon>Brevibacillus</taxon>
    </lineage>
</organism>
<evidence type="ECO:0000259" key="1">
    <source>
        <dbReference type="Pfam" id="PF13683"/>
    </source>
</evidence>
<dbReference type="Proteomes" id="UP000276178">
    <property type="component" value="Unassembled WGS sequence"/>
</dbReference>
<evidence type="ECO:0000313" key="3">
    <source>
        <dbReference type="EMBL" id="RNB50952.1"/>
    </source>
</evidence>
<dbReference type="GO" id="GO:0015074">
    <property type="term" value="P:DNA integration"/>
    <property type="evidence" value="ECO:0007669"/>
    <property type="project" value="InterPro"/>
</dbReference>
<reference evidence="3 4" key="1">
    <citation type="submission" date="2018-10" db="EMBL/GenBank/DDBJ databases">
        <title>Phylogenomics of Brevibacillus.</title>
        <authorList>
            <person name="Dunlap C."/>
        </authorList>
    </citation>
    <scope>NUCLEOTIDE SEQUENCE [LARGE SCALE GENOMIC DNA]</scope>
    <source>
        <strain evidence="3 4">NRRL NRS 1219</strain>
    </source>
</reference>
<dbReference type="Proteomes" id="UP000317180">
    <property type="component" value="Unassembled WGS sequence"/>
</dbReference>